<evidence type="ECO:0000313" key="1">
    <source>
        <dbReference type="EMBL" id="SHE32567.1"/>
    </source>
</evidence>
<organism evidence="1 2">
    <name type="scientific">Mariniphaga anaerophila</name>
    <dbReference type="NCBI Taxonomy" id="1484053"/>
    <lineage>
        <taxon>Bacteria</taxon>
        <taxon>Pseudomonadati</taxon>
        <taxon>Bacteroidota</taxon>
        <taxon>Bacteroidia</taxon>
        <taxon>Marinilabiliales</taxon>
        <taxon>Prolixibacteraceae</taxon>
        <taxon>Mariniphaga</taxon>
    </lineage>
</organism>
<dbReference type="STRING" id="1484053.SAMN05444274_10157"/>
<dbReference type="AlphaFoldDB" id="A0A1M4SKQ9"/>
<dbReference type="Proteomes" id="UP000184164">
    <property type="component" value="Unassembled WGS sequence"/>
</dbReference>
<proteinExistence type="predicted"/>
<name>A0A1M4SKQ9_9BACT</name>
<protein>
    <submittedName>
        <fullName evidence="1">Uncharacterized protein</fullName>
    </submittedName>
</protein>
<dbReference type="EMBL" id="FQUM01000001">
    <property type="protein sequence ID" value="SHE32567.1"/>
    <property type="molecule type" value="Genomic_DNA"/>
</dbReference>
<keyword evidence="2" id="KW-1185">Reference proteome</keyword>
<evidence type="ECO:0000313" key="2">
    <source>
        <dbReference type="Proteomes" id="UP000184164"/>
    </source>
</evidence>
<gene>
    <name evidence="1" type="ORF">SAMN05444274_10157</name>
</gene>
<accession>A0A1M4SKQ9</accession>
<reference evidence="1 2" key="1">
    <citation type="submission" date="2016-11" db="EMBL/GenBank/DDBJ databases">
        <authorList>
            <person name="Jaros S."/>
            <person name="Januszkiewicz K."/>
            <person name="Wedrychowicz H."/>
        </authorList>
    </citation>
    <scope>NUCLEOTIDE SEQUENCE [LARGE SCALE GENOMIC DNA]</scope>
    <source>
        <strain evidence="1 2">DSM 26910</strain>
    </source>
</reference>
<sequence>MLGYFDKIFASFSSLEKEESIRLKDKAITLRSKSSSQFGVIYGVLKIMPKL</sequence>